<dbReference type="Pfam" id="PF05173">
    <property type="entry name" value="DapB_C"/>
    <property type="match status" value="1"/>
</dbReference>
<dbReference type="InterPro" id="IPR000846">
    <property type="entry name" value="DapB_N"/>
</dbReference>
<dbReference type="NCBIfam" id="TIGR00036">
    <property type="entry name" value="dapB"/>
    <property type="match status" value="1"/>
</dbReference>
<dbReference type="Gene3D" id="3.30.360.10">
    <property type="entry name" value="Dihydrodipicolinate Reductase, domain 2"/>
    <property type="match status" value="1"/>
</dbReference>
<dbReference type="RefSeq" id="WP_411915362.1">
    <property type="nucleotide sequence ID" value="NZ_BAAFSF010000001.1"/>
</dbReference>
<dbReference type="Pfam" id="PF01113">
    <property type="entry name" value="DapB_N"/>
    <property type="match status" value="1"/>
</dbReference>
<accession>A0ABQ0E1G8</accession>
<keyword evidence="3" id="KW-0521">NADP</keyword>
<dbReference type="EC" id="1.17.1.8" evidence="9 12"/>
<name>A0ABQ0E1G8_9PORP</name>
<dbReference type="PANTHER" id="PTHR20836:SF0">
    <property type="entry name" value="4-HYDROXY-TETRAHYDRODIPICOLINATE REDUCTASE 1, CHLOROPLASTIC-RELATED"/>
    <property type="match status" value="1"/>
</dbReference>
<feature type="domain" description="Dihydrodipicolinate reductase N-terminal" evidence="13">
    <location>
        <begin position="1"/>
        <end position="104"/>
    </location>
</feature>
<dbReference type="PANTHER" id="PTHR20836">
    <property type="entry name" value="DIHYDRODIPICOLINATE REDUCTASE"/>
    <property type="match status" value="1"/>
</dbReference>
<comment type="catalytic activity">
    <reaction evidence="10">
        <text>(S)-2,3,4,5-tetrahydrodipicolinate + NADP(+) + H2O = (2S,4S)-4-hydroxy-2,3,4,5-tetrahydrodipicolinate + NADPH + H(+)</text>
        <dbReference type="Rhea" id="RHEA:35331"/>
        <dbReference type="ChEBI" id="CHEBI:15377"/>
        <dbReference type="ChEBI" id="CHEBI:15378"/>
        <dbReference type="ChEBI" id="CHEBI:16845"/>
        <dbReference type="ChEBI" id="CHEBI:57783"/>
        <dbReference type="ChEBI" id="CHEBI:58349"/>
        <dbReference type="ChEBI" id="CHEBI:67139"/>
        <dbReference type="EC" id="1.17.1.8"/>
    </reaction>
</comment>
<evidence type="ECO:0000256" key="1">
    <source>
        <dbReference type="ARBA" id="ARBA00006642"/>
    </source>
</evidence>
<evidence type="ECO:0000256" key="9">
    <source>
        <dbReference type="ARBA" id="ARBA00038983"/>
    </source>
</evidence>
<evidence type="ECO:0000313" key="15">
    <source>
        <dbReference type="EMBL" id="GAB1251556.1"/>
    </source>
</evidence>
<proteinExistence type="inferred from homology"/>
<evidence type="ECO:0000256" key="2">
    <source>
        <dbReference type="ARBA" id="ARBA00022605"/>
    </source>
</evidence>
<evidence type="ECO:0000256" key="12">
    <source>
        <dbReference type="NCBIfam" id="TIGR00036"/>
    </source>
</evidence>
<dbReference type="InterPro" id="IPR022663">
    <property type="entry name" value="DapB_C"/>
</dbReference>
<evidence type="ECO:0000256" key="10">
    <source>
        <dbReference type="ARBA" id="ARBA00049080"/>
    </source>
</evidence>
<evidence type="ECO:0000256" key="8">
    <source>
        <dbReference type="ARBA" id="ARBA00037922"/>
    </source>
</evidence>
<dbReference type="EMBL" id="BAAFSF010000001">
    <property type="protein sequence ID" value="GAB1251556.1"/>
    <property type="molecule type" value="Genomic_DNA"/>
</dbReference>
<keyword evidence="4" id="KW-0220">Diaminopimelate biosynthesis</keyword>
<dbReference type="SUPFAM" id="SSF55347">
    <property type="entry name" value="Glyceraldehyde-3-phosphate dehydrogenase-like, C-terminal domain"/>
    <property type="match status" value="1"/>
</dbReference>
<keyword evidence="5" id="KW-0560">Oxidoreductase</keyword>
<gene>
    <name evidence="15" type="primary">dapB</name>
    <name evidence="15" type="ORF">Tsumi_06600</name>
</gene>
<dbReference type="InterPro" id="IPR023940">
    <property type="entry name" value="DHDPR_bac"/>
</dbReference>
<sequence>MDIILIGHGRMGQAVEEEALLGGHHIVACFDTQQGKPFSRTAVLPQADVCIEFTIAEEAYNNCLTALEAGYPVVSGTTGWNEGVKKLQALSEQNGWSFFYAPNYSIGVNLLYSLNRHLANLLTHVNGYLPSIEERHHIFKKDAPSGTAIALANDLIDIDPSYTNWAPAPPAIEDNHIIPIVSVREGQIPGYHGVTFTSQVDRITIEHEAFSRKGLAQGVLLAADYATKHKGALDMKQMLDITE</sequence>
<evidence type="ECO:0000256" key="3">
    <source>
        <dbReference type="ARBA" id="ARBA00022857"/>
    </source>
</evidence>
<feature type="domain" description="Dihydrodipicolinate reductase C-terminal" evidence="14">
    <location>
        <begin position="107"/>
        <end position="239"/>
    </location>
</feature>
<keyword evidence="2" id="KW-0028">Amino-acid biosynthesis</keyword>
<evidence type="ECO:0000256" key="7">
    <source>
        <dbReference type="ARBA" id="ARBA00023154"/>
    </source>
</evidence>
<evidence type="ECO:0000256" key="11">
    <source>
        <dbReference type="ARBA" id="ARBA00049396"/>
    </source>
</evidence>
<evidence type="ECO:0000259" key="14">
    <source>
        <dbReference type="Pfam" id="PF05173"/>
    </source>
</evidence>
<protein>
    <recommendedName>
        <fullName evidence="9 12">4-hydroxy-tetrahydrodipicolinate reductase</fullName>
        <ecNumber evidence="9 12">1.17.1.8</ecNumber>
    </recommendedName>
</protein>
<evidence type="ECO:0000313" key="16">
    <source>
        <dbReference type="Proteomes" id="UP001628220"/>
    </source>
</evidence>
<evidence type="ECO:0000259" key="13">
    <source>
        <dbReference type="Pfam" id="PF01113"/>
    </source>
</evidence>
<evidence type="ECO:0000256" key="5">
    <source>
        <dbReference type="ARBA" id="ARBA00023002"/>
    </source>
</evidence>
<evidence type="ECO:0000256" key="6">
    <source>
        <dbReference type="ARBA" id="ARBA00023027"/>
    </source>
</evidence>
<reference evidence="15 16" key="1">
    <citation type="journal article" date="2025" name="Int. J. Syst. Evol. Microbiol.">
        <title>Desulfovibrio falkowii sp. nov., Porphyromonas miyakawae sp. nov., Mediterraneibacter flintii sp. nov. and Owariibacterium komagatae gen. nov., sp. nov., isolated from human faeces.</title>
        <authorList>
            <person name="Hamaguchi T."/>
            <person name="Ohara M."/>
            <person name="Hisatomi A."/>
            <person name="Sekiguchi K."/>
            <person name="Takeda J.I."/>
            <person name="Ueyama J."/>
            <person name="Ito M."/>
            <person name="Nishiwaki H."/>
            <person name="Ogi T."/>
            <person name="Hirayama M."/>
            <person name="Ohkuma M."/>
            <person name="Sakamoto M."/>
            <person name="Ohno K."/>
        </authorList>
    </citation>
    <scope>NUCLEOTIDE SEQUENCE [LARGE SCALE GENOMIC DNA]</scope>
    <source>
        <strain evidence="15 16">13CB11C</strain>
    </source>
</reference>
<evidence type="ECO:0000256" key="4">
    <source>
        <dbReference type="ARBA" id="ARBA00022915"/>
    </source>
</evidence>
<dbReference type="Gene3D" id="3.40.50.720">
    <property type="entry name" value="NAD(P)-binding Rossmann-like Domain"/>
    <property type="match status" value="1"/>
</dbReference>
<dbReference type="PIRSF" id="PIRSF000161">
    <property type="entry name" value="DHPR"/>
    <property type="match status" value="1"/>
</dbReference>
<comment type="pathway">
    <text evidence="8">Amino-acid biosynthesis; L-lysine biosynthesis via DAP pathway; (S)-tetrahydrodipicolinate from L-aspartate: step 4/4.</text>
</comment>
<keyword evidence="6" id="KW-0520">NAD</keyword>
<dbReference type="InterPro" id="IPR036291">
    <property type="entry name" value="NAD(P)-bd_dom_sf"/>
</dbReference>
<comment type="similarity">
    <text evidence="1">Belongs to the DapB family.</text>
</comment>
<dbReference type="Proteomes" id="UP001628220">
    <property type="component" value="Unassembled WGS sequence"/>
</dbReference>
<keyword evidence="16" id="KW-1185">Reference proteome</keyword>
<keyword evidence="7" id="KW-0457">Lysine biosynthesis</keyword>
<comment type="catalytic activity">
    <reaction evidence="11">
        <text>(S)-2,3,4,5-tetrahydrodipicolinate + NAD(+) + H2O = (2S,4S)-4-hydroxy-2,3,4,5-tetrahydrodipicolinate + NADH + H(+)</text>
        <dbReference type="Rhea" id="RHEA:35323"/>
        <dbReference type="ChEBI" id="CHEBI:15377"/>
        <dbReference type="ChEBI" id="CHEBI:15378"/>
        <dbReference type="ChEBI" id="CHEBI:16845"/>
        <dbReference type="ChEBI" id="CHEBI:57540"/>
        <dbReference type="ChEBI" id="CHEBI:57945"/>
        <dbReference type="ChEBI" id="CHEBI:67139"/>
        <dbReference type="EC" id="1.17.1.8"/>
    </reaction>
</comment>
<dbReference type="SUPFAM" id="SSF51735">
    <property type="entry name" value="NAD(P)-binding Rossmann-fold domains"/>
    <property type="match status" value="1"/>
</dbReference>
<comment type="caution">
    <text evidence="15">The sequence shown here is derived from an EMBL/GenBank/DDBJ whole genome shotgun (WGS) entry which is preliminary data.</text>
</comment>
<dbReference type="CDD" id="cd02274">
    <property type="entry name" value="DHDPR_N"/>
    <property type="match status" value="1"/>
</dbReference>
<organism evidence="15 16">
    <name type="scientific">Porphyromonas miyakawae</name>
    <dbReference type="NCBI Taxonomy" id="3137470"/>
    <lineage>
        <taxon>Bacteria</taxon>
        <taxon>Pseudomonadati</taxon>
        <taxon>Bacteroidota</taxon>
        <taxon>Bacteroidia</taxon>
        <taxon>Bacteroidales</taxon>
        <taxon>Porphyromonadaceae</taxon>
        <taxon>Porphyromonas</taxon>
    </lineage>
</organism>